<keyword evidence="2" id="KW-1185">Reference proteome</keyword>
<comment type="caution">
    <text evidence="1">The sequence shown here is derived from an EMBL/GenBank/DDBJ whole genome shotgun (WGS) entry which is preliminary data.</text>
</comment>
<gene>
    <name evidence="1" type="ORF">F4559_001033</name>
</gene>
<name>A0A7W7SZD0_9PSEU</name>
<protein>
    <submittedName>
        <fullName evidence="1">Uncharacterized protein</fullName>
    </submittedName>
</protein>
<reference evidence="1 2" key="1">
    <citation type="submission" date="2020-08" db="EMBL/GenBank/DDBJ databases">
        <title>Sequencing the genomes of 1000 actinobacteria strains.</title>
        <authorList>
            <person name="Klenk H.-P."/>
        </authorList>
    </citation>
    <scope>NUCLEOTIDE SEQUENCE [LARGE SCALE GENOMIC DNA]</scope>
    <source>
        <strain evidence="1 2">DSM 45084</strain>
    </source>
</reference>
<dbReference type="AlphaFoldDB" id="A0A7W7SZD0"/>
<proteinExistence type="predicted"/>
<evidence type="ECO:0000313" key="1">
    <source>
        <dbReference type="EMBL" id="MBB4963674.1"/>
    </source>
</evidence>
<evidence type="ECO:0000313" key="2">
    <source>
        <dbReference type="Proteomes" id="UP000542674"/>
    </source>
</evidence>
<dbReference type="EMBL" id="JACHJS010000001">
    <property type="protein sequence ID" value="MBB4963674.1"/>
    <property type="molecule type" value="Genomic_DNA"/>
</dbReference>
<accession>A0A7W7SZD0</accession>
<sequence>MTVDAEWQNSWTAAVYLYRHLAAGGVPEPVACPLVLGQDEVAYADLAIGYARYYSMTVEYQQSSGFFFGSPLFVAAGLAANAIGNANARNRAAAQSAPQWREHCVARTVVTNQRTMCQIQGQWLSFWHGGVVEFTGDPAAGWCAMTFGDSEPLMLTGPTAPWLTVLLSYFVHGAQRFPQLPHLHRLALS</sequence>
<dbReference type="RefSeq" id="WP_184666426.1">
    <property type="nucleotide sequence ID" value="NZ_BAABAI010000034.1"/>
</dbReference>
<dbReference type="Proteomes" id="UP000542674">
    <property type="component" value="Unassembled WGS sequence"/>
</dbReference>
<organism evidence="1 2">
    <name type="scientific">Saccharothrix violaceirubra</name>
    <dbReference type="NCBI Taxonomy" id="413306"/>
    <lineage>
        <taxon>Bacteria</taxon>
        <taxon>Bacillati</taxon>
        <taxon>Actinomycetota</taxon>
        <taxon>Actinomycetes</taxon>
        <taxon>Pseudonocardiales</taxon>
        <taxon>Pseudonocardiaceae</taxon>
        <taxon>Saccharothrix</taxon>
    </lineage>
</organism>